<keyword evidence="15" id="KW-1185">Reference proteome</keyword>
<dbReference type="PANTHER" id="PTHR45436">
    <property type="entry name" value="SENSOR HISTIDINE KINASE YKOH"/>
    <property type="match status" value="1"/>
</dbReference>
<keyword evidence="4" id="KW-0597">Phosphoprotein</keyword>
<dbReference type="PRINTS" id="PR00344">
    <property type="entry name" value="BCTRLSENSOR"/>
</dbReference>
<evidence type="ECO:0000313" key="15">
    <source>
        <dbReference type="Proteomes" id="UP000538666"/>
    </source>
</evidence>
<dbReference type="AlphaFoldDB" id="A0A841JWF3"/>
<dbReference type="Pfam" id="PF00672">
    <property type="entry name" value="HAMP"/>
    <property type="match status" value="1"/>
</dbReference>
<comment type="caution">
    <text evidence="14">The sequence shown here is derived from an EMBL/GenBank/DDBJ whole genome shotgun (WGS) entry which is preliminary data.</text>
</comment>
<dbReference type="OrthoDB" id="9792991at2"/>
<dbReference type="RefSeq" id="WP_050057571.1">
    <property type="nucleotide sequence ID" value="NZ_JACHEK010000001.1"/>
</dbReference>
<feature type="domain" description="Histidine kinase" evidence="12">
    <location>
        <begin position="248"/>
        <end position="459"/>
    </location>
</feature>
<evidence type="ECO:0000313" key="14">
    <source>
        <dbReference type="EMBL" id="MBB6142324.1"/>
    </source>
</evidence>
<dbReference type="InterPro" id="IPR005467">
    <property type="entry name" value="His_kinase_dom"/>
</dbReference>
<dbReference type="Gene3D" id="6.10.340.10">
    <property type="match status" value="1"/>
</dbReference>
<evidence type="ECO:0000259" key="13">
    <source>
        <dbReference type="PROSITE" id="PS50885"/>
    </source>
</evidence>
<dbReference type="EC" id="2.7.13.3" evidence="3"/>
<reference evidence="14 15" key="1">
    <citation type="submission" date="2020-08" db="EMBL/GenBank/DDBJ databases">
        <title>Genomic Encyclopedia of Type Strains, Phase IV (KMG-IV): sequencing the most valuable type-strain genomes for metagenomic binning, comparative biology and taxonomic classification.</title>
        <authorList>
            <person name="Goeker M."/>
        </authorList>
    </citation>
    <scope>NUCLEOTIDE SEQUENCE [LARGE SCALE GENOMIC DNA]</scope>
    <source>
        <strain evidence="14 15">DSM 103733</strain>
    </source>
</reference>
<evidence type="ECO:0000256" key="10">
    <source>
        <dbReference type="ARBA" id="ARBA00023136"/>
    </source>
</evidence>
<organism evidence="14 15">
    <name type="scientific">Silvibacterium bohemicum</name>
    <dbReference type="NCBI Taxonomy" id="1577686"/>
    <lineage>
        <taxon>Bacteria</taxon>
        <taxon>Pseudomonadati</taxon>
        <taxon>Acidobacteriota</taxon>
        <taxon>Terriglobia</taxon>
        <taxon>Terriglobales</taxon>
        <taxon>Acidobacteriaceae</taxon>
        <taxon>Silvibacterium</taxon>
    </lineage>
</organism>
<evidence type="ECO:0000256" key="5">
    <source>
        <dbReference type="ARBA" id="ARBA00022679"/>
    </source>
</evidence>
<sequence>MRSTLAFAVGSAAVFVLMYGLVASAVRERGDSWLIGESETLKQVASTTQRDALYGRIVEEVAELATQELAYDGKGNHLPENTVFFLQTDNSGRPPLWVGPTNNQPFIDAIGRLNVREHTAISIRMAGWRSPFRVVAADLGTDGGRIYLGLLDSSASELLFHLLLWFVFGWICMVGFGFLSAVLGLRRTLKRVDAITTAASSIDTSDLGSRVFSASQPNDEIARLARAFNTMLDRISASVNQLRTLTDAVAHDMKSPITSVRGGLEAALSTDDAETSREYVAKALEHLDRLAEIVTTSLDVAEAEAGALRLRRETTDLGELVRRVADLYTPAFHDHRQSLTVVAPNPVTANVDHRFFLRLISNLLENELRYAGDGARIELRLAAGEGTAVITIEDDGPGFPPEMVGHLFQRFVKGNASEGHGLGLAFVKAVACAHGGSARATNQSAATGVEIVVEIPIGTFGNSQPETQPADELQEARS</sequence>
<evidence type="ECO:0000256" key="7">
    <source>
        <dbReference type="ARBA" id="ARBA00022777"/>
    </source>
</evidence>
<dbReference type="EMBL" id="JACHEK010000001">
    <property type="protein sequence ID" value="MBB6142324.1"/>
    <property type="molecule type" value="Genomic_DNA"/>
</dbReference>
<dbReference type="CDD" id="cd00075">
    <property type="entry name" value="HATPase"/>
    <property type="match status" value="1"/>
</dbReference>
<evidence type="ECO:0000256" key="6">
    <source>
        <dbReference type="ARBA" id="ARBA00022692"/>
    </source>
</evidence>
<evidence type="ECO:0000256" key="4">
    <source>
        <dbReference type="ARBA" id="ARBA00022553"/>
    </source>
</evidence>
<dbReference type="InterPro" id="IPR003661">
    <property type="entry name" value="HisK_dim/P_dom"/>
</dbReference>
<dbReference type="InterPro" id="IPR050428">
    <property type="entry name" value="TCS_sensor_his_kinase"/>
</dbReference>
<evidence type="ECO:0000256" key="2">
    <source>
        <dbReference type="ARBA" id="ARBA00004370"/>
    </source>
</evidence>
<dbReference type="SUPFAM" id="SSF158472">
    <property type="entry name" value="HAMP domain-like"/>
    <property type="match status" value="1"/>
</dbReference>
<keyword evidence="6 11" id="KW-0812">Transmembrane</keyword>
<dbReference type="Proteomes" id="UP000538666">
    <property type="component" value="Unassembled WGS sequence"/>
</dbReference>
<dbReference type="SUPFAM" id="SSF47384">
    <property type="entry name" value="Homodimeric domain of signal transducing histidine kinase"/>
    <property type="match status" value="1"/>
</dbReference>
<name>A0A841JWF3_9BACT</name>
<dbReference type="SMART" id="SM00387">
    <property type="entry name" value="HATPase_c"/>
    <property type="match status" value="1"/>
</dbReference>
<keyword evidence="9" id="KW-0902">Two-component regulatory system</keyword>
<dbReference type="InterPro" id="IPR036890">
    <property type="entry name" value="HATPase_C_sf"/>
</dbReference>
<evidence type="ECO:0000256" key="8">
    <source>
        <dbReference type="ARBA" id="ARBA00022989"/>
    </source>
</evidence>
<dbReference type="SMART" id="SM00304">
    <property type="entry name" value="HAMP"/>
    <property type="match status" value="1"/>
</dbReference>
<dbReference type="Pfam" id="PF00512">
    <property type="entry name" value="HisKA"/>
    <property type="match status" value="1"/>
</dbReference>
<dbReference type="CDD" id="cd06225">
    <property type="entry name" value="HAMP"/>
    <property type="match status" value="1"/>
</dbReference>
<dbReference type="PROSITE" id="PS50109">
    <property type="entry name" value="HIS_KIN"/>
    <property type="match status" value="1"/>
</dbReference>
<dbReference type="InterPro" id="IPR003594">
    <property type="entry name" value="HATPase_dom"/>
</dbReference>
<keyword evidence="10 11" id="KW-0472">Membrane</keyword>
<proteinExistence type="predicted"/>
<dbReference type="Gene3D" id="3.30.565.10">
    <property type="entry name" value="Histidine kinase-like ATPase, C-terminal domain"/>
    <property type="match status" value="1"/>
</dbReference>
<dbReference type="CDD" id="cd00082">
    <property type="entry name" value="HisKA"/>
    <property type="match status" value="1"/>
</dbReference>
<dbReference type="GO" id="GO:0000155">
    <property type="term" value="F:phosphorelay sensor kinase activity"/>
    <property type="evidence" value="ECO:0007669"/>
    <property type="project" value="InterPro"/>
</dbReference>
<dbReference type="PANTHER" id="PTHR45436:SF8">
    <property type="entry name" value="HISTIDINE KINASE"/>
    <property type="match status" value="1"/>
</dbReference>
<dbReference type="GO" id="GO:0005886">
    <property type="term" value="C:plasma membrane"/>
    <property type="evidence" value="ECO:0007669"/>
    <property type="project" value="TreeGrafter"/>
</dbReference>
<dbReference type="Gene3D" id="1.10.287.130">
    <property type="match status" value="1"/>
</dbReference>
<dbReference type="InterPro" id="IPR036097">
    <property type="entry name" value="HisK_dim/P_sf"/>
</dbReference>
<keyword evidence="8 11" id="KW-1133">Transmembrane helix</keyword>
<dbReference type="SMART" id="SM00388">
    <property type="entry name" value="HisKA"/>
    <property type="match status" value="1"/>
</dbReference>
<comment type="catalytic activity">
    <reaction evidence="1">
        <text>ATP + protein L-histidine = ADP + protein N-phospho-L-histidine.</text>
        <dbReference type="EC" id="2.7.13.3"/>
    </reaction>
</comment>
<accession>A0A841JWF3</accession>
<keyword evidence="7 14" id="KW-0418">Kinase</keyword>
<dbReference type="PROSITE" id="PS50885">
    <property type="entry name" value="HAMP"/>
    <property type="match status" value="1"/>
</dbReference>
<evidence type="ECO:0000259" key="12">
    <source>
        <dbReference type="PROSITE" id="PS50109"/>
    </source>
</evidence>
<gene>
    <name evidence="14" type="ORF">HNQ77_000262</name>
</gene>
<evidence type="ECO:0000256" key="9">
    <source>
        <dbReference type="ARBA" id="ARBA00023012"/>
    </source>
</evidence>
<dbReference type="SUPFAM" id="SSF55874">
    <property type="entry name" value="ATPase domain of HSP90 chaperone/DNA topoisomerase II/histidine kinase"/>
    <property type="match status" value="1"/>
</dbReference>
<evidence type="ECO:0000256" key="11">
    <source>
        <dbReference type="SAM" id="Phobius"/>
    </source>
</evidence>
<dbReference type="Pfam" id="PF02518">
    <property type="entry name" value="HATPase_c"/>
    <property type="match status" value="1"/>
</dbReference>
<feature type="domain" description="HAMP" evidence="13">
    <location>
        <begin position="186"/>
        <end position="240"/>
    </location>
</feature>
<protein>
    <recommendedName>
        <fullName evidence="3">histidine kinase</fullName>
        <ecNumber evidence="3">2.7.13.3</ecNumber>
    </recommendedName>
</protein>
<comment type="subcellular location">
    <subcellularLocation>
        <location evidence="2">Membrane</location>
    </subcellularLocation>
</comment>
<feature type="transmembrane region" description="Helical" evidence="11">
    <location>
        <begin position="158"/>
        <end position="185"/>
    </location>
</feature>
<evidence type="ECO:0000256" key="3">
    <source>
        <dbReference type="ARBA" id="ARBA00012438"/>
    </source>
</evidence>
<keyword evidence="5" id="KW-0808">Transferase</keyword>
<evidence type="ECO:0000256" key="1">
    <source>
        <dbReference type="ARBA" id="ARBA00000085"/>
    </source>
</evidence>
<dbReference type="InterPro" id="IPR004358">
    <property type="entry name" value="Sig_transdc_His_kin-like_C"/>
</dbReference>
<dbReference type="InterPro" id="IPR003660">
    <property type="entry name" value="HAMP_dom"/>
</dbReference>